<dbReference type="GO" id="GO:0051604">
    <property type="term" value="P:protein maturation"/>
    <property type="evidence" value="ECO:0007669"/>
    <property type="project" value="InterPro"/>
</dbReference>
<dbReference type="PIRSF" id="PIRSF005624">
    <property type="entry name" value="Ni-bind_GTPase"/>
    <property type="match status" value="1"/>
</dbReference>
<name>A0A1I2K9G8_9CLOT</name>
<dbReference type="EMBL" id="FOOE01000004">
    <property type="protein sequence ID" value="SFF61576.1"/>
    <property type="molecule type" value="Genomic_DNA"/>
</dbReference>
<dbReference type="SUPFAM" id="SSF52540">
    <property type="entry name" value="P-loop containing nucleoside triphosphate hydrolases"/>
    <property type="match status" value="1"/>
</dbReference>
<protein>
    <submittedName>
        <fullName evidence="2">Ni2+-binding GTPase involved in regulation of expression and maturation of urease and hydrogenase</fullName>
    </submittedName>
</protein>
<dbReference type="eggNOG" id="COG0378">
    <property type="taxonomic scope" value="Bacteria"/>
</dbReference>
<gene>
    <name evidence="2" type="ORF">SAMN04487885_104104</name>
</gene>
<dbReference type="Gene3D" id="3.40.50.300">
    <property type="entry name" value="P-loop containing nucleotide triphosphate hydrolases"/>
    <property type="match status" value="1"/>
</dbReference>
<evidence type="ECO:0000313" key="3">
    <source>
        <dbReference type="Proteomes" id="UP000182135"/>
    </source>
</evidence>
<dbReference type="STRING" id="1529.SAMN04487885_104104"/>
<proteinExistence type="predicted"/>
<dbReference type="PANTHER" id="PTHR30134">
    <property type="entry name" value="HYDROGENASE PROTEIN ASSEMBLY PROTEIN, NICKEL CHAPERONE"/>
    <property type="match status" value="1"/>
</dbReference>
<dbReference type="OrthoDB" id="9777530at2"/>
<dbReference type="InterPro" id="IPR003495">
    <property type="entry name" value="CobW/HypB/UreG_nucleotide-bd"/>
</dbReference>
<dbReference type="InterPro" id="IPR027417">
    <property type="entry name" value="P-loop_NTPase"/>
</dbReference>
<evidence type="ECO:0000313" key="2">
    <source>
        <dbReference type="EMBL" id="SFF61576.1"/>
    </source>
</evidence>
<evidence type="ECO:0000259" key="1">
    <source>
        <dbReference type="Pfam" id="PF02492"/>
    </source>
</evidence>
<dbReference type="InterPro" id="IPR004392">
    <property type="entry name" value="Hyd_mat_HypB"/>
</dbReference>
<reference evidence="2 3" key="1">
    <citation type="submission" date="2016-10" db="EMBL/GenBank/DDBJ databases">
        <authorList>
            <person name="de Groot N.N."/>
        </authorList>
    </citation>
    <scope>NUCLEOTIDE SEQUENCE [LARGE SCALE GENOMIC DNA]</scope>
    <source>
        <strain evidence="2 3">NLAE-zl-G419</strain>
    </source>
</reference>
<accession>A0A1I2K9G8</accession>
<dbReference type="Pfam" id="PF02492">
    <property type="entry name" value="cobW"/>
    <property type="match status" value="1"/>
</dbReference>
<dbReference type="GO" id="GO:0016151">
    <property type="term" value="F:nickel cation binding"/>
    <property type="evidence" value="ECO:0007669"/>
    <property type="project" value="InterPro"/>
</dbReference>
<dbReference type="Proteomes" id="UP000182135">
    <property type="component" value="Unassembled WGS sequence"/>
</dbReference>
<dbReference type="AlphaFoldDB" id="A0A1I2K9G8"/>
<dbReference type="GO" id="GO:0008270">
    <property type="term" value="F:zinc ion binding"/>
    <property type="evidence" value="ECO:0007669"/>
    <property type="project" value="TreeGrafter"/>
</dbReference>
<dbReference type="RefSeq" id="WP_027637466.1">
    <property type="nucleotide sequence ID" value="NZ_FOOE01000004.1"/>
</dbReference>
<sequence length="230" mass="25630">MKTILISGSSSVGKTALIKHLIPHLKSKNLNTSICKIDCLATDDDLVYRNLDVPYMVGLSKDICPDHFLISNLNELMIWANNKKSDVLIIETAGLCNRCSPATNRTLHICVCDCTSSFKTPQKLGPMLSESDAIVLSKIDMVSQAEREIISFNIRKINPNSNIFFIDGLVGFGVELVSNYLINTKLEDNREHLLRHTMPSGVCSYCIGECRIGEEFQQGIVSKINFRGEF</sequence>
<dbReference type="GO" id="GO:0003924">
    <property type="term" value="F:GTPase activity"/>
    <property type="evidence" value="ECO:0007669"/>
    <property type="project" value="InterPro"/>
</dbReference>
<keyword evidence="3" id="KW-1185">Reference proteome</keyword>
<organism evidence="2 3">
    <name type="scientific">Clostridium cadaveris</name>
    <dbReference type="NCBI Taxonomy" id="1529"/>
    <lineage>
        <taxon>Bacteria</taxon>
        <taxon>Bacillati</taxon>
        <taxon>Bacillota</taxon>
        <taxon>Clostridia</taxon>
        <taxon>Eubacteriales</taxon>
        <taxon>Clostridiaceae</taxon>
        <taxon>Clostridium</taxon>
    </lineage>
</organism>
<feature type="domain" description="CobW/HypB/UreG nucleotide-binding" evidence="1">
    <location>
        <begin position="3"/>
        <end position="164"/>
    </location>
</feature>
<dbReference type="PANTHER" id="PTHR30134:SF1">
    <property type="entry name" value="COBW_HYPB_UREG NUCLEOTIDE-BINDING DOMAIN-CONTAINING PROTEIN"/>
    <property type="match status" value="1"/>
</dbReference>